<sequence>MLLNQIEKAGMKLIKEYTETEINQNDEYEMQFNYLKQRCQELEVQYPDKKYLFDHYIEKQRAEYNNLENIITCATMVIQNK</sequence>
<accession>I4INA2</accession>
<evidence type="ECO:0000313" key="2">
    <source>
        <dbReference type="Proteomes" id="UP000004047"/>
    </source>
</evidence>
<reference evidence="1 2" key="1">
    <citation type="submission" date="2012-04" db="EMBL/GenBank/DDBJ databases">
        <authorList>
            <person name="Genoscope - CEA"/>
        </authorList>
    </citation>
    <scope>NUCLEOTIDE SEQUENCE [LARGE SCALE GENOMIC DNA]</scope>
    <source>
        <strain evidence="1 2">9701</strain>
    </source>
</reference>
<dbReference type="AlphaFoldDB" id="I4INA2"/>
<dbReference type="HOGENOM" id="CLU_195249_0_0_3"/>
<dbReference type="RefSeq" id="WP_002802085.1">
    <property type="nucleotide sequence ID" value="NZ_HE974173.1"/>
</dbReference>
<gene>
    <name evidence="1" type="ORF">MICAK_1910018</name>
</gene>
<organism evidence="1 2">
    <name type="scientific">Microcystis aeruginosa PCC 9701</name>
    <dbReference type="NCBI Taxonomy" id="721123"/>
    <lineage>
        <taxon>Bacteria</taxon>
        <taxon>Bacillati</taxon>
        <taxon>Cyanobacteriota</taxon>
        <taxon>Cyanophyceae</taxon>
        <taxon>Oscillatoriophycideae</taxon>
        <taxon>Chroococcales</taxon>
        <taxon>Microcystaceae</taxon>
        <taxon>Microcystis</taxon>
    </lineage>
</organism>
<name>I4INA2_MICAE</name>
<comment type="caution">
    <text evidence="1">The sequence shown here is derived from an EMBL/GenBank/DDBJ whole genome shotgun (WGS) entry which is preliminary data.</text>
</comment>
<dbReference type="Proteomes" id="UP000004047">
    <property type="component" value="Unassembled WGS sequence"/>
</dbReference>
<dbReference type="EMBL" id="CAIQ01000103">
    <property type="protein sequence ID" value="CCI35776.1"/>
    <property type="molecule type" value="Genomic_DNA"/>
</dbReference>
<evidence type="ECO:0000313" key="1">
    <source>
        <dbReference type="EMBL" id="CCI35776.1"/>
    </source>
</evidence>
<protein>
    <submittedName>
        <fullName evidence="1">Uncharacterized protein</fullName>
    </submittedName>
</protein>
<proteinExistence type="predicted"/>